<feature type="region of interest" description="Disordered" evidence="11">
    <location>
        <begin position="547"/>
        <end position="571"/>
    </location>
</feature>
<keyword evidence="5" id="KW-0067">ATP-binding</keyword>
<dbReference type="InterPro" id="IPR044764">
    <property type="entry name" value="DDX52/Rok1_DEADc"/>
</dbReference>
<dbReference type="PANTHER" id="PTHR47959:SF15">
    <property type="entry name" value="RNA HELICASE"/>
    <property type="match status" value="1"/>
</dbReference>
<name>A0A914Y6G4_9BILA</name>
<evidence type="ECO:0000256" key="11">
    <source>
        <dbReference type="SAM" id="MobiDB-lite"/>
    </source>
</evidence>
<evidence type="ECO:0000313" key="15">
    <source>
        <dbReference type="Proteomes" id="UP000887577"/>
    </source>
</evidence>
<dbReference type="GO" id="GO:0016787">
    <property type="term" value="F:hydrolase activity"/>
    <property type="evidence" value="ECO:0007669"/>
    <property type="project" value="UniProtKB-KW"/>
</dbReference>
<dbReference type="PROSITE" id="PS51195">
    <property type="entry name" value="Q_MOTIF"/>
    <property type="match status" value="1"/>
</dbReference>
<feature type="domain" description="Helicase ATP-binding" evidence="12">
    <location>
        <begin position="149"/>
        <end position="321"/>
    </location>
</feature>
<evidence type="ECO:0000256" key="9">
    <source>
        <dbReference type="ARBA" id="ARBA00047984"/>
    </source>
</evidence>
<evidence type="ECO:0000256" key="7">
    <source>
        <dbReference type="ARBA" id="ARBA00024355"/>
    </source>
</evidence>
<evidence type="ECO:0000256" key="10">
    <source>
        <dbReference type="PROSITE-ProRule" id="PRU00552"/>
    </source>
</evidence>
<dbReference type="InterPro" id="IPR011545">
    <property type="entry name" value="DEAD/DEAH_box_helicase_dom"/>
</dbReference>
<keyword evidence="4" id="KW-0347">Helicase</keyword>
<evidence type="ECO:0000259" key="13">
    <source>
        <dbReference type="PROSITE" id="PS51194"/>
    </source>
</evidence>
<dbReference type="PANTHER" id="PTHR47959">
    <property type="entry name" value="ATP-DEPENDENT RNA HELICASE RHLE-RELATED"/>
    <property type="match status" value="1"/>
</dbReference>
<dbReference type="CDD" id="cd18787">
    <property type="entry name" value="SF2_C_DEAD"/>
    <property type="match status" value="1"/>
</dbReference>
<dbReference type="GO" id="GO:0030490">
    <property type="term" value="P:maturation of SSU-rRNA"/>
    <property type="evidence" value="ECO:0007669"/>
    <property type="project" value="InterPro"/>
</dbReference>
<dbReference type="Gene3D" id="3.40.50.300">
    <property type="entry name" value="P-loop containing nucleotide triphosphate hydrolases"/>
    <property type="match status" value="2"/>
</dbReference>
<dbReference type="PROSITE" id="PS51194">
    <property type="entry name" value="HELICASE_CTER"/>
    <property type="match status" value="1"/>
</dbReference>
<feature type="short sequence motif" description="Q motif" evidence="10">
    <location>
        <begin position="118"/>
        <end position="146"/>
    </location>
</feature>
<dbReference type="GO" id="GO:0003723">
    <property type="term" value="F:RNA binding"/>
    <property type="evidence" value="ECO:0007669"/>
    <property type="project" value="UniProtKB-KW"/>
</dbReference>
<sequence>MSTKELDFSKILFTGVKRKKLNLNQDSSDGRELRIRVLPETHELPVKKPKKQNIEEANNNEENVVQIFSSSTITTQAEPPSEKVQRDFQAEAEKEKVANIRKLNQIFTWGDEIPDPFINFSDLKLSPEFLQNLSEFQIKDPSPIQMMAIPVMFQKRDVLASAPTGSGKTLAFILPIIKELVDKQEKKLSTIILEPTRVLARQVYVQFVKYCQNLPIKYAFYTENKFPSDAQVVITTPNRLISAVENDKTLIKKLKNLNWIVVDESDKLFDGHEGSTNFREKLGRIFKWCDGAITRKAFFSATFSHEVEHWCKEHLVNVAMICIGARNASNSLVTQQLIYAGSESGKIAAIRDVLKKGFDPPALIFVQNKDRAGQLYSQLRTDFPKLPIELVSSEITDKEKDKILDQVRAKKVFVLICTELIGRGIDLPSVNLVINFDLPTSIVNYIHRVGRTGRAGKEGRSITYFTEADLKYIRPISTVIQQAGFDVPPYTLALERPTKKQKKELQSNEIERKTFGSVKKWEKVKKFKRMNDEIMEVVKVKGQMLADDDAGGDVVGKLRRPKLKGKKKRRR</sequence>
<dbReference type="EC" id="3.6.4.13" evidence="1"/>
<dbReference type="InterPro" id="IPR027417">
    <property type="entry name" value="P-loop_NTPase"/>
</dbReference>
<dbReference type="Pfam" id="PF00270">
    <property type="entry name" value="DEAD"/>
    <property type="match status" value="1"/>
</dbReference>
<evidence type="ECO:0000256" key="4">
    <source>
        <dbReference type="ARBA" id="ARBA00022806"/>
    </source>
</evidence>
<keyword evidence="15" id="KW-1185">Reference proteome</keyword>
<evidence type="ECO:0000256" key="5">
    <source>
        <dbReference type="ARBA" id="ARBA00022840"/>
    </source>
</evidence>
<evidence type="ECO:0000256" key="2">
    <source>
        <dbReference type="ARBA" id="ARBA00022741"/>
    </source>
</evidence>
<accession>A0A914Y6G4</accession>
<evidence type="ECO:0000313" key="16">
    <source>
        <dbReference type="WBParaSite" id="PSU_v2.g15785.t1"/>
    </source>
</evidence>
<feature type="domain" description="DEAD-box RNA helicase Q" evidence="14">
    <location>
        <begin position="118"/>
        <end position="146"/>
    </location>
</feature>
<evidence type="ECO:0000256" key="3">
    <source>
        <dbReference type="ARBA" id="ARBA00022801"/>
    </source>
</evidence>
<dbReference type="Pfam" id="PF00271">
    <property type="entry name" value="Helicase_C"/>
    <property type="match status" value="1"/>
</dbReference>
<evidence type="ECO:0000259" key="14">
    <source>
        <dbReference type="PROSITE" id="PS51195"/>
    </source>
</evidence>
<keyword evidence="3" id="KW-0378">Hydrolase</keyword>
<feature type="domain" description="Helicase C-terminal" evidence="13">
    <location>
        <begin position="349"/>
        <end position="495"/>
    </location>
</feature>
<evidence type="ECO:0000259" key="12">
    <source>
        <dbReference type="PROSITE" id="PS51192"/>
    </source>
</evidence>
<dbReference type="GO" id="GO:0005524">
    <property type="term" value="F:ATP binding"/>
    <property type="evidence" value="ECO:0007669"/>
    <property type="project" value="UniProtKB-KW"/>
</dbReference>
<dbReference type="InterPro" id="IPR001650">
    <property type="entry name" value="Helicase_C-like"/>
</dbReference>
<dbReference type="WBParaSite" id="PSU_v2.g15785.t1">
    <property type="protein sequence ID" value="PSU_v2.g15785.t1"/>
    <property type="gene ID" value="PSU_v2.g15785"/>
</dbReference>
<comment type="catalytic activity">
    <reaction evidence="9">
        <text>ATP + H2O = ADP + phosphate + H(+)</text>
        <dbReference type="Rhea" id="RHEA:13065"/>
        <dbReference type="ChEBI" id="CHEBI:15377"/>
        <dbReference type="ChEBI" id="CHEBI:15378"/>
        <dbReference type="ChEBI" id="CHEBI:30616"/>
        <dbReference type="ChEBI" id="CHEBI:43474"/>
        <dbReference type="ChEBI" id="CHEBI:456216"/>
        <dbReference type="EC" id="3.6.4.13"/>
    </reaction>
</comment>
<dbReference type="Proteomes" id="UP000887577">
    <property type="component" value="Unplaced"/>
</dbReference>
<evidence type="ECO:0000256" key="6">
    <source>
        <dbReference type="ARBA" id="ARBA00022884"/>
    </source>
</evidence>
<evidence type="ECO:0000256" key="8">
    <source>
        <dbReference type="ARBA" id="ARBA00044533"/>
    </source>
</evidence>
<keyword evidence="2" id="KW-0547">Nucleotide-binding</keyword>
<dbReference type="AlphaFoldDB" id="A0A914Y6G4"/>
<dbReference type="SUPFAM" id="SSF52540">
    <property type="entry name" value="P-loop containing nucleoside triphosphate hydrolases"/>
    <property type="match status" value="1"/>
</dbReference>
<dbReference type="GO" id="GO:0003724">
    <property type="term" value="F:RNA helicase activity"/>
    <property type="evidence" value="ECO:0007669"/>
    <property type="project" value="UniProtKB-EC"/>
</dbReference>
<evidence type="ECO:0000256" key="1">
    <source>
        <dbReference type="ARBA" id="ARBA00012552"/>
    </source>
</evidence>
<dbReference type="GO" id="GO:0005829">
    <property type="term" value="C:cytosol"/>
    <property type="evidence" value="ECO:0007669"/>
    <property type="project" value="TreeGrafter"/>
</dbReference>
<dbReference type="InterPro" id="IPR014001">
    <property type="entry name" value="Helicase_ATP-bd"/>
</dbReference>
<organism evidence="15 16">
    <name type="scientific">Panagrolaimus superbus</name>
    <dbReference type="NCBI Taxonomy" id="310955"/>
    <lineage>
        <taxon>Eukaryota</taxon>
        <taxon>Metazoa</taxon>
        <taxon>Ecdysozoa</taxon>
        <taxon>Nematoda</taxon>
        <taxon>Chromadorea</taxon>
        <taxon>Rhabditida</taxon>
        <taxon>Tylenchina</taxon>
        <taxon>Panagrolaimomorpha</taxon>
        <taxon>Panagrolaimoidea</taxon>
        <taxon>Panagrolaimidae</taxon>
        <taxon>Panagrolaimus</taxon>
    </lineage>
</organism>
<keyword evidence="6" id="KW-0694">RNA-binding</keyword>
<dbReference type="PROSITE" id="PS51192">
    <property type="entry name" value="HELICASE_ATP_BIND_1"/>
    <property type="match status" value="1"/>
</dbReference>
<dbReference type="SMART" id="SM00490">
    <property type="entry name" value="HELICc"/>
    <property type="match status" value="1"/>
</dbReference>
<feature type="compositionally biased region" description="Basic residues" evidence="11">
    <location>
        <begin position="557"/>
        <end position="571"/>
    </location>
</feature>
<comment type="similarity">
    <text evidence="7">Belongs to the DEAD box helicase family. DDX52/ROK1 subfamily.</text>
</comment>
<dbReference type="CDD" id="cd17957">
    <property type="entry name" value="DEADc_DDX52"/>
    <property type="match status" value="1"/>
</dbReference>
<dbReference type="SMART" id="SM00487">
    <property type="entry name" value="DEXDc"/>
    <property type="match status" value="1"/>
</dbReference>
<proteinExistence type="inferred from homology"/>
<dbReference type="InterPro" id="IPR014014">
    <property type="entry name" value="RNA_helicase_DEAD_Q_motif"/>
</dbReference>
<dbReference type="InterPro" id="IPR050079">
    <property type="entry name" value="DEAD_box_RNA_helicase"/>
</dbReference>
<protein>
    <recommendedName>
        <fullName evidence="8">Probable ATP-dependent RNA helicase DDX52</fullName>
        <ecNumber evidence="1">3.6.4.13</ecNumber>
    </recommendedName>
</protein>
<reference evidence="16" key="1">
    <citation type="submission" date="2022-11" db="UniProtKB">
        <authorList>
            <consortium name="WormBaseParasite"/>
        </authorList>
    </citation>
    <scope>IDENTIFICATION</scope>
</reference>